<dbReference type="GO" id="GO:0016567">
    <property type="term" value="P:protein ubiquitination"/>
    <property type="evidence" value="ECO:0007669"/>
    <property type="project" value="InterPro"/>
</dbReference>
<dbReference type="InterPro" id="IPR013083">
    <property type="entry name" value="Znf_RING/FYVE/PHD"/>
</dbReference>
<evidence type="ECO:0000256" key="2">
    <source>
        <dbReference type="ARBA" id="ARBA00022837"/>
    </source>
</evidence>
<dbReference type="AlphaFoldDB" id="A0A7S4FRZ7"/>
<feature type="domain" description="EF-hand" evidence="4">
    <location>
        <begin position="146"/>
        <end position="181"/>
    </location>
</feature>
<dbReference type="GO" id="GO:0004842">
    <property type="term" value="F:ubiquitin-protein transferase activity"/>
    <property type="evidence" value="ECO:0007669"/>
    <property type="project" value="InterPro"/>
</dbReference>
<feature type="domain" description="EF-hand" evidence="4">
    <location>
        <begin position="191"/>
        <end position="226"/>
    </location>
</feature>
<dbReference type="PANTHER" id="PTHR46573">
    <property type="entry name" value="WD REPEAT, SAM AND U-BOX DOMAIN-CONTAINING PROTEIN 1"/>
    <property type="match status" value="1"/>
</dbReference>
<dbReference type="Gene3D" id="3.30.40.10">
    <property type="entry name" value="Zinc/RING finger domain, C3HC4 (zinc finger)"/>
    <property type="match status" value="1"/>
</dbReference>
<gene>
    <name evidence="6" type="ORF">EGYM00163_LOCUS21480</name>
</gene>
<dbReference type="InterPro" id="IPR011992">
    <property type="entry name" value="EF-hand-dom_pair"/>
</dbReference>
<accession>A0A7S4FRZ7</accession>
<sequence>MAEPPERYLCPITQEVMAEPVMDRMGHNFEKAAIEAWLQRHDDCPLGREKLKMDELYMNRALKAEIEEWCAAHGASAPAMPEPSAPPPPAPSAPADNDPCPWQRYNIPQMEYDHIFAQFLTFDTDGSGHLDMDECQRLCKFMNYPNRPQDIEAMFAEVDTDRNGTLDMHEFLTYMQCKRPKPELLYGMSKHEYEQFMMQFHVYDRDGDGSLDRSELQQLCVAQGYPHTPDVLNSMFTIMDTDRSNTISAHEFLEFMRYNDPRRPIRGPRPAMFSVPLGEEPAPPPPELSRRASAPSAPRPHTPPHESGWKRGLSHFFGGMKKR</sequence>
<dbReference type="Gene3D" id="1.10.238.10">
    <property type="entry name" value="EF-hand"/>
    <property type="match status" value="2"/>
</dbReference>
<dbReference type="SMART" id="SM00054">
    <property type="entry name" value="EFh"/>
    <property type="match status" value="4"/>
</dbReference>
<dbReference type="GO" id="GO:0005509">
    <property type="term" value="F:calcium ion binding"/>
    <property type="evidence" value="ECO:0007669"/>
    <property type="project" value="InterPro"/>
</dbReference>
<dbReference type="PROSITE" id="PS51698">
    <property type="entry name" value="U_BOX"/>
    <property type="match status" value="1"/>
</dbReference>
<dbReference type="InterPro" id="IPR002048">
    <property type="entry name" value="EF_hand_dom"/>
</dbReference>
<dbReference type="CDD" id="cd16655">
    <property type="entry name" value="RING-Ubox_WDSUB1-like"/>
    <property type="match status" value="1"/>
</dbReference>
<reference evidence="6" key="1">
    <citation type="submission" date="2021-01" db="EMBL/GenBank/DDBJ databases">
        <authorList>
            <person name="Corre E."/>
            <person name="Pelletier E."/>
            <person name="Niang G."/>
            <person name="Scheremetjew M."/>
            <person name="Finn R."/>
            <person name="Kale V."/>
            <person name="Holt S."/>
            <person name="Cochrane G."/>
            <person name="Meng A."/>
            <person name="Brown T."/>
            <person name="Cohen L."/>
        </authorList>
    </citation>
    <scope>NUCLEOTIDE SEQUENCE</scope>
    <source>
        <strain evidence="6">CCMP1594</strain>
    </source>
</reference>
<dbReference type="Pfam" id="PF13499">
    <property type="entry name" value="EF-hand_7"/>
    <property type="match status" value="2"/>
</dbReference>
<feature type="region of interest" description="Disordered" evidence="3">
    <location>
        <begin position="267"/>
        <end position="323"/>
    </location>
</feature>
<evidence type="ECO:0000256" key="1">
    <source>
        <dbReference type="ARBA" id="ARBA00022737"/>
    </source>
</evidence>
<evidence type="ECO:0000313" key="6">
    <source>
        <dbReference type="EMBL" id="CAE0810345.1"/>
    </source>
</evidence>
<dbReference type="EMBL" id="HBJA01060779">
    <property type="protein sequence ID" value="CAE0810345.1"/>
    <property type="molecule type" value="Transcribed_RNA"/>
</dbReference>
<dbReference type="SUPFAM" id="SSF57850">
    <property type="entry name" value="RING/U-box"/>
    <property type="match status" value="1"/>
</dbReference>
<feature type="region of interest" description="Disordered" evidence="3">
    <location>
        <begin position="75"/>
        <end position="100"/>
    </location>
</feature>
<dbReference type="FunFam" id="1.10.238.10:FF:000003">
    <property type="entry name" value="Calmodulin A"/>
    <property type="match status" value="1"/>
</dbReference>
<evidence type="ECO:0000259" key="5">
    <source>
        <dbReference type="PROSITE" id="PS51698"/>
    </source>
</evidence>
<evidence type="ECO:0000259" key="4">
    <source>
        <dbReference type="PROSITE" id="PS50222"/>
    </source>
</evidence>
<dbReference type="PROSITE" id="PS00018">
    <property type="entry name" value="EF_HAND_1"/>
    <property type="match status" value="3"/>
</dbReference>
<dbReference type="PROSITE" id="PS50222">
    <property type="entry name" value="EF_HAND_2"/>
    <property type="match status" value="4"/>
</dbReference>
<dbReference type="InterPro" id="IPR052085">
    <property type="entry name" value="WD-SAM-U-box"/>
</dbReference>
<dbReference type="Pfam" id="PF04564">
    <property type="entry name" value="U-box"/>
    <property type="match status" value="1"/>
</dbReference>
<evidence type="ECO:0008006" key="7">
    <source>
        <dbReference type="Google" id="ProtNLM"/>
    </source>
</evidence>
<proteinExistence type="predicted"/>
<feature type="domain" description="U-box" evidence="5">
    <location>
        <begin position="3"/>
        <end position="76"/>
    </location>
</feature>
<dbReference type="InterPro" id="IPR018247">
    <property type="entry name" value="EF_Hand_1_Ca_BS"/>
</dbReference>
<dbReference type="SUPFAM" id="SSF47473">
    <property type="entry name" value="EF-hand"/>
    <property type="match status" value="1"/>
</dbReference>
<name>A0A7S4FRZ7_9EUGL</name>
<dbReference type="InterPro" id="IPR003613">
    <property type="entry name" value="Ubox_domain"/>
</dbReference>
<feature type="compositionally biased region" description="Pro residues" evidence="3">
    <location>
        <begin position="80"/>
        <end position="92"/>
    </location>
</feature>
<evidence type="ECO:0000256" key="3">
    <source>
        <dbReference type="SAM" id="MobiDB-lite"/>
    </source>
</evidence>
<protein>
    <recommendedName>
        <fullName evidence="7">Calmodulin</fullName>
    </recommendedName>
</protein>
<feature type="domain" description="EF-hand" evidence="4">
    <location>
        <begin position="227"/>
        <end position="262"/>
    </location>
</feature>
<organism evidence="6">
    <name type="scientific">Eutreptiella gymnastica</name>
    <dbReference type="NCBI Taxonomy" id="73025"/>
    <lineage>
        <taxon>Eukaryota</taxon>
        <taxon>Discoba</taxon>
        <taxon>Euglenozoa</taxon>
        <taxon>Euglenida</taxon>
        <taxon>Spirocuta</taxon>
        <taxon>Euglenophyceae</taxon>
        <taxon>Eutreptiales</taxon>
        <taxon>Eutreptiaceae</taxon>
        <taxon>Eutreptiella</taxon>
    </lineage>
</organism>
<keyword evidence="2" id="KW-0106">Calcium</keyword>
<dbReference type="SMART" id="SM00504">
    <property type="entry name" value="Ubox"/>
    <property type="match status" value="1"/>
</dbReference>
<feature type="domain" description="EF-hand" evidence="4">
    <location>
        <begin position="110"/>
        <end position="145"/>
    </location>
</feature>
<dbReference type="PANTHER" id="PTHR46573:SF1">
    <property type="entry name" value="WD REPEAT, SAM AND U-BOX DOMAIN-CONTAINING PROTEIN 1"/>
    <property type="match status" value="1"/>
</dbReference>
<keyword evidence="1" id="KW-0677">Repeat</keyword>